<gene>
    <name evidence="2" type="ORF">K6K41_25975</name>
</gene>
<evidence type="ECO:0000256" key="1">
    <source>
        <dbReference type="SAM" id="Phobius"/>
    </source>
</evidence>
<feature type="transmembrane region" description="Helical" evidence="1">
    <location>
        <begin position="6"/>
        <end position="27"/>
    </location>
</feature>
<reference evidence="2" key="1">
    <citation type="submission" date="2021-08" db="EMBL/GenBank/DDBJ databases">
        <authorList>
            <person name="Zhang H."/>
            <person name="Xu M."/>
            <person name="Yu Z."/>
            <person name="Yang L."/>
            <person name="Cai Y."/>
        </authorList>
    </citation>
    <scope>NUCLEOTIDE SEQUENCE</scope>
    <source>
        <strain evidence="2">CHL1</strain>
    </source>
</reference>
<name>A0A9E6UNB2_9HYPH</name>
<dbReference type="PANTHER" id="PTHR34821">
    <property type="entry name" value="INNER MEMBRANE PROTEIN YDCZ"/>
    <property type="match status" value="1"/>
</dbReference>
<sequence length="149" mass="14779">MDKLLYVIPVFAAGMGLSLQGIVNGGLARGLGSAVLAATVSFWVGGFVLTMLALASGGVGQAFASAKALGPGWWIGGGLLGAAFVTAVTFAAPRVGIAATMAFAIAGQLIAASALDHFGALGTPVHPFNYVRAAGIGMLIGGALLVRFF</sequence>
<dbReference type="Proteomes" id="UP000825701">
    <property type="component" value="Chromosome"/>
</dbReference>
<feature type="transmembrane region" description="Helical" evidence="1">
    <location>
        <begin position="97"/>
        <end position="115"/>
    </location>
</feature>
<dbReference type="RefSeq" id="WP_261403139.1">
    <property type="nucleotide sequence ID" value="NZ_CP081869.1"/>
</dbReference>
<dbReference type="EMBL" id="CP081869">
    <property type="protein sequence ID" value="QZO00004.1"/>
    <property type="molecule type" value="Genomic_DNA"/>
</dbReference>
<feature type="transmembrane region" description="Helical" evidence="1">
    <location>
        <begin position="71"/>
        <end position="90"/>
    </location>
</feature>
<dbReference type="GO" id="GO:0005886">
    <property type="term" value="C:plasma membrane"/>
    <property type="evidence" value="ECO:0007669"/>
    <property type="project" value="TreeGrafter"/>
</dbReference>
<dbReference type="PANTHER" id="PTHR34821:SF2">
    <property type="entry name" value="INNER MEMBRANE PROTEIN YDCZ"/>
    <property type="match status" value="1"/>
</dbReference>
<accession>A0A9E6UNB2</accession>
<dbReference type="AlphaFoldDB" id="A0A9E6UNB2"/>
<dbReference type="InterPro" id="IPR006750">
    <property type="entry name" value="YdcZ"/>
</dbReference>
<keyword evidence="3" id="KW-1185">Reference proteome</keyword>
<feature type="transmembrane region" description="Helical" evidence="1">
    <location>
        <begin position="127"/>
        <end position="146"/>
    </location>
</feature>
<evidence type="ECO:0000313" key="3">
    <source>
        <dbReference type="Proteomes" id="UP000825701"/>
    </source>
</evidence>
<organism evidence="2 3">
    <name type="scientific">Chenggangzhangella methanolivorans</name>
    <dbReference type="NCBI Taxonomy" id="1437009"/>
    <lineage>
        <taxon>Bacteria</taxon>
        <taxon>Pseudomonadati</taxon>
        <taxon>Pseudomonadota</taxon>
        <taxon>Alphaproteobacteria</taxon>
        <taxon>Hyphomicrobiales</taxon>
        <taxon>Methylopilaceae</taxon>
        <taxon>Chenggangzhangella</taxon>
    </lineage>
</organism>
<keyword evidence="1" id="KW-1133">Transmembrane helix</keyword>
<proteinExistence type="predicted"/>
<feature type="transmembrane region" description="Helical" evidence="1">
    <location>
        <begin position="34"/>
        <end position="59"/>
    </location>
</feature>
<protein>
    <submittedName>
        <fullName evidence="2">DMT family transporter</fullName>
    </submittedName>
</protein>
<evidence type="ECO:0000313" key="2">
    <source>
        <dbReference type="EMBL" id="QZO00004.1"/>
    </source>
</evidence>
<keyword evidence="1" id="KW-0812">Transmembrane</keyword>
<dbReference type="Pfam" id="PF04657">
    <property type="entry name" value="DMT_YdcZ"/>
    <property type="match status" value="1"/>
</dbReference>
<keyword evidence="1" id="KW-0472">Membrane</keyword>
<dbReference type="KEGG" id="cmet:K6K41_25975"/>